<keyword evidence="1" id="KW-0472">Membrane</keyword>
<keyword evidence="1" id="KW-0812">Transmembrane</keyword>
<dbReference type="Pfam" id="PF20153">
    <property type="entry name" value="DUF6535"/>
    <property type="match status" value="1"/>
</dbReference>
<dbReference type="AlphaFoldDB" id="A0A165QNB9"/>
<feature type="transmembrane region" description="Helical" evidence="1">
    <location>
        <begin position="216"/>
        <end position="232"/>
    </location>
</feature>
<dbReference type="InParanoid" id="A0A165QNB9"/>
<gene>
    <name evidence="3" type="ORF">EXIGLDRAFT_758172</name>
</gene>
<dbReference type="OrthoDB" id="3219854at2759"/>
<reference evidence="3 4" key="1">
    <citation type="journal article" date="2016" name="Mol. Biol. Evol.">
        <title>Comparative Genomics of Early-Diverging Mushroom-Forming Fungi Provides Insights into the Origins of Lignocellulose Decay Capabilities.</title>
        <authorList>
            <person name="Nagy L.G."/>
            <person name="Riley R."/>
            <person name="Tritt A."/>
            <person name="Adam C."/>
            <person name="Daum C."/>
            <person name="Floudas D."/>
            <person name="Sun H."/>
            <person name="Yadav J.S."/>
            <person name="Pangilinan J."/>
            <person name="Larsson K.H."/>
            <person name="Matsuura K."/>
            <person name="Barry K."/>
            <person name="Labutti K."/>
            <person name="Kuo R."/>
            <person name="Ohm R.A."/>
            <person name="Bhattacharya S.S."/>
            <person name="Shirouzu T."/>
            <person name="Yoshinaga Y."/>
            <person name="Martin F.M."/>
            <person name="Grigoriev I.V."/>
            <person name="Hibbett D.S."/>
        </authorList>
    </citation>
    <scope>NUCLEOTIDE SEQUENCE [LARGE SCALE GENOMIC DNA]</scope>
    <source>
        <strain evidence="3 4">HHB12029</strain>
    </source>
</reference>
<feature type="transmembrane region" description="Helical" evidence="1">
    <location>
        <begin position="107"/>
        <end position="128"/>
    </location>
</feature>
<sequence>MATNEITQNYESGLIEDDDDKTFTLPTEKLDTDFKKAYPPDPLGKEMDDSARVWKVYRDQAIAHDNALLDGWSRTLDILLIFAGLFSAVATAFVVESAKLLQPDNDAYMATSLYLLVAASGASGTASLPLPPKLETSVSMLSRWINGLWFTSLLLSLTVALLSILVKQWIGEYISRNAASAESRRHWARRRQLYFQALTAWPVAYLVSLLPLMLHLSLFSFLAGIICYLWSLDQAIGVWFIMLSVALVVFYLACTFVPIWRPESPTHTPLVNQMREAWVSTQILALRSSIIVTRGFSRISVWLEHTIHSLLRKHREEDLESLSKPSIKPCFVDSLFIAHCRRTIARLDERRTDQALVQSLLLARKDELDTEALEWLIGSVSNSDAVAVGLQALGALHPDSRQAERLRTGGQLGQINARRALTRTTTQGWNPVEVTRVARSMLCMEILPPRLTRRHGVVFDVPLPTDDYPDMALINASMNHFFRERLVSNATRWRDGSPTTTSTCVLLMRSDKLQASEIMCLLLCCRLEELGAADWTYIARSFVQGQCRIGPPLAHAQTSPGRLWLADGVAQLIMQRRRTMSYDIPVATRLIDDLLSVSPLRGFTDTVQLRDYPFLWDFLASAHFRHAEHDLKVLSKIAKLLGHPSSRARNNGPTLRLFRVAASIMHVGSTHPPLLFSPIIDDLSWFFVHAFNVLESDEHVDPSQPSRHIYAPIKLVLRPNALPGMQQSLWGMMHHAQYAHSSFVYFAGRVASALCCLSRAHEDGVEDLIEDFFRELRCGLLLGWCATMWDDRNDFSQDDIARQCTRLVQHSTELQPSWWADGLANLGDGGDPRTEEFAALVDKEAMRLGPCKHYP</sequence>
<feature type="domain" description="DUF6535" evidence="2">
    <location>
        <begin position="54"/>
        <end position="231"/>
    </location>
</feature>
<feature type="transmembrane region" description="Helical" evidence="1">
    <location>
        <begin position="148"/>
        <end position="166"/>
    </location>
</feature>
<keyword evidence="1" id="KW-1133">Transmembrane helix</keyword>
<protein>
    <recommendedName>
        <fullName evidence="2">DUF6535 domain-containing protein</fullName>
    </recommendedName>
</protein>
<evidence type="ECO:0000259" key="2">
    <source>
        <dbReference type="Pfam" id="PF20153"/>
    </source>
</evidence>
<keyword evidence="4" id="KW-1185">Reference proteome</keyword>
<dbReference type="STRING" id="1314781.A0A165QNB9"/>
<feature type="transmembrane region" description="Helical" evidence="1">
    <location>
        <begin position="239"/>
        <end position="260"/>
    </location>
</feature>
<evidence type="ECO:0000313" key="4">
    <source>
        <dbReference type="Proteomes" id="UP000077266"/>
    </source>
</evidence>
<accession>A0A165QNB9</accession>
<feature type="transmembrane region" description="Helical" evidence="1">
    <location>
        <begin position="78"/>
        <end position="95"/>
    </location>
</feature>
<evidence type="ECO:0000313" key="3">
    <source>
        <dbReference type="EMBL" id="KZW03854.1"/>
    </source>
</evidence>
<evidence type="ECO:0000256" key="1">
    <source>
        <dbReference type="SAM" id="Phobius"/>
    </source>
</evidence>
<name>A0A165QNB9_EXIGL</name>
<organism evidence="3 4">
    <name type="scientific">Exidia glandulosa HHB12029</name>
    <dbReference type="NCBI Taxonomy" id="1314781"/>
    <lineage>
        <taxon>Eukaryota</taxon>
        <taxon>Fungi</taxon>
        <taxon>Dikarya</taxon>
        <taxon>Basidiomycota</taxon>
        <taxon>Agaricomycotina</taxon>
        <taxon>Agaricomycetes</taxon>
        <taxon>Auriculariales</taxon>
        <taxon>Exidiaceae</taxon>
        <taxon>Exidia</taxon>
    </lineage>
</organism>
<proteinExistence type="predicted"/>
<dbReference type="Proteomes" id="UP000077266">
    <property type="component" value="Unassembled WGS sequence"/>
</dbReference>
<dbReference type="EMBL" id="KV425882">
    <property type="protein sequence ID" value="KZW03854.1"/>
    <property type="molecule type" value="Genomic_DNA"/>
</dbReference>
<dbReference type="InterPro" id="IPR045338">
    <property type="entry name" value="DUF6535"/>
</dbReference>